<evidence type="ECO:0000256" key="11">
    <source>
        <dbReference type="ARBA" id="ARBA00023004"/>
    </source>
</evidence>
<comment type="caution">
    <text evidence="17">The sequence shown here is derived from an EMBL/GenBank/DDBJ whole genome shotgun (WGS) entry which is preliminary data.</text>
</comment>
<dbReference type="GO" id="GO:0005789">
    <property type="term" value="C:endoplasmic reticulum membrane"/>
    <property type="evidence" value="ECO:0007669"/>
    <property type="project" value="UniProtKB-SubCell"/>
</dbReference>
<sequence>MIVSYLNFVLPAIFASLFTVVVFFYFYTRRNFAYWKKLNVPTVWSPRAFFGNFGPCLLMQQSAESFFHELYKAADGERLVGYWVFDKPHVMIRDPELIKHVLVKDFDKFSDRLLSSSKSDAMGNNNMFLLKEPAWKPLRQTMSKFFTSGKMKKVFERMPDVAADLDNYLDNLGLKDEDCVIDITEMCYKFALDLIGVTTYGINMNSLTIPDAQFREKGRILKDFSDDELVAQAAIFYSAGFGTTSTTIMFALYELSKQPEIQIKLQREIQSALNLSENKCLSYDMVQALPYLDAVVWETLRMYPTVMSLDRISMDSYRFPGTNITIDKGTPVSIPLRALQMDPRYFANPDKFNPDNFYGPSNKSNIIKYTFLPFGDGPHICIGMRLGLMVVKYGLGYLMLKYSVEQCKETVPNIGYNVRSVFLSPSDSIVLKIKKIK</sequence>
<dbReference type="Gene3D" id="1.10.630.10">
    <property type="entry name" value="Cytochrome P450"/>
    <property type="match status" value="2"/>
</dbReference>
<comment type="cofactor">
    <cofactor evidence="1 14">
        <name>heme</name>
        <dbReference type="ChEBI" id="CHEBI:30413"/>
    </cofactor>
</comment>
<dbReference type="PROSITE" id="PS00086">
    <property type="entry name" value="CYTOCHROME_P450"/>
    <property type="match status" value="1"/>
</dbReference>
<evidence type="ECO:0000256" key="15">
    <source>
        <dbReference type="RuleBase" id="RU000461"/>
    </source>
</evidence>
<feature type="binding site" description="axial binding residue" evidence="14">
    <location>
        <position position="381"/>
    </location>
    <ligand>
        <name>heme</name>
        <dbReference type="ChEBI" id="CHEBI:30413"/>
    </ligand>
    <ligandPart>
        <name>Fe</name>
        <dbReference type="ChEBI" id="CHEBI:18248"/>
    </ligandPart>
</feature>
<evidence type="ECO:0000256" key="3">
    <source>
        <dbReference type="ARBA" id="ARBA00004174"/>
    </source>
</evidence>
<evidence type="ECO:0000256" key="16">
    <source>
        <dbReference type="SAM" id="Phobius"/>
    </source>
</evidence>
<dbReference type="InterPro" id="IPR050476">
    <property type="entry name" value="Insect_CytP450_Detox"/>
</dbReference>
<comment type="subcellular location">
    <subcellularLocation>
        <location evidence="4">Endoplasmic reticulum membrane</location>
        <topology evidence="4">Peripheral membrane protein</topology>
    </subcellularLocation>
    <subcellularLocation>
        <location evidence="3">Microsome membrane</location>
        <topology evidence="3">Peripheral membrane protein</topology>
    </subcellularLocation>
</comment>
<organism evidence="17 18">
    <name type="scientific">Trichogramma kaykai</name>
    <dbReference type="NCBI Taxonomy" id="54128"/>
    <lineage>
        <taxon>Eukaryota</taxon>
        <taxon>Metazoa</taxon>
        <taxon>Ecdysozoa</taxon>
        <taxon>Arthropoda</taxon>
        <taxon>Hexapoda</taxon>
        <taxon>Insecta</taxon>
        <taxon>Pterygota</taxon>
        <taxon>Neoptera</taxon>
        <taxon>Endopterygota</taxon>
        <taxon>Hymenoptera</taxon>
        <taxon>Apocrita</taxon>
        <taxon>Proctotrupomorpha</taxon>
        <taxon>Chalcidoidea</taxon>
        <taxon>Trichogrammatidae</taxon>
        <taxon>Trichogramma</taxon>
    </lineage>
</organism>
<evidence type="ECO:0000313" key="17">
    <source>
        <dbReference type="EMBL" id="KAL3399888.1"/>
    </source>
</evidence>
<protein>
    <recommendedName>
        <fullName evidence="19">Cytochrome P450</fullName>
    </recommendedName>
</protein>
<name>A0ABD2X4L7_9HYME</name>
<evidence type="ECO:0000256" key="2">
    <source>
        <dbReference type="ARBA" id="ARBA00003690"/>
    </source>
</evidence>
<keyword evidence="9" id="KW-0492">Microsome</keyword>
<dbReference type="InterPro" id="IPR001128">
    <property type="entry name" value="Cyt_P450"/>
</dbReference>
<dbReference type="CDD" id="cd11056">
    <property type="entry name" value="CYP6-like"/>
    <property type="match status" value="1"/>
</dbReference>
<evidence type="ECO:0000313" key="18">
    <source>
        <dbReference type="Proteomes" id="UP001627154"/>
    </source>
</evidence>
<proteinExistence type="inferred from homology"/>
<dbReference type="Pfam" id="PF00067">
    <property type="entry name" value="p450"/>
    <property type="match status" value="2"/>
</dbReference>
<reference evidence="17 18" key="1">
    <citation type="journal article" date="2024" name="bioRxiv">
        <title>A reference genome for Trichogramma kaykai: A tiny desert-dwelling parasitoid wasp with competing sex-ratio distorters.</title>
        <authorList>
            <person name="Culotta J."/>
            <person name="Lindsey A.R."/>
        </authorList>
    </citation>
    <scope>NUCLEOTIDE SEQUENCE [LARGE SCALE GENOMIC DNA]</scope>
    <source>
        <strain evidence="17 18">KSX58</strain>
    </source>
</reference>
<keyword evidence="12 15" id="KW-0503">Monooxygenase</keyword>
<feature type="transmembrane region" description="Helical" evidence="16">
    <location>
        <begin position="6"/>
        <end position="27"/>
    </location>
</feature>
<evidence type="ECO:0000256" key="14">
    <source>
        <dbReference type="PIRSR" id="PIRSR602403-1"/>
    </source>
</evidence>
<keyword evidence="16" id="KW-0812">Transmembrane</keyword>
<dbReference type="PRINTS" id="PR00465">
    <property type="entry name" value="EP450IV"/>
</dbReference>
<keyword evidence="11 14" id="KW-0408">Iron</keyword>
<dbReference type="GO" id="GO:0046872">
    <property type="term" value="F:metal ion binding"/>
    <property type="evidence" value="ECO:0007669"/>
    <property type="project" value="UniProtKB-KW"/>
</dbReference>
<evidence type="ECO:0000256" key="7">
    <source>
        <dbReference type="ARBA" id="ARBA00022723"/>
    </source>
</evidence>
<dbReference type="Proteomes" id="UP001627154">
    <property type="component" value="Unassembled WGS sequence"/>
</dbReference>
<dbReference type="GO" id="GO:0004497">
    <property type="term" value="F:monooxygenase activity"/>
    <property type="evidence" value="ECO:0007669"/>
    <property type="project" value="UniProtKB-KW"/>
</dbReference>
<evidence type="ECO:0000256" key="1">
    <source>
        <dbReference type="ARBA" id="ARBA00001971"/>
    </source>
</evidence>
<comment type="function">
    <text evidence="2">May be involved in the metabolism of insect hormones and in the breakdown of synthetic insecticides.</text>
</comment>
<comment type="similarity">
    <text evidence="5 15">Belongs to the cytochrome P450 family.</text>
</comment>
<keyword evidence="18" id="KW-1185">Reference proteome</keyword>
<evidence type="ECO:0000256" key="9">
    <source>
        <dbReference type="ARBA" id="ARBA00022848"/>
    </source>
</evidence>
<dbReference type="InterPro" id="IPR017972">
    <property type="entry name" value="Cyt_P450_CS"/>
</dbReference>
<keyword evidence="7 14" id="KW-0479">Metal-binding</keyword>
<evidence type="ECO:0000256" key="13">
    <source>
        <dbReference type="ARBA" id="ARBA00023136"/>
    </source>
</evidence>
<evidence type="ECO:0000256" key="6">
    <source>
        <dbReference type="ARBA" id="ARBA00022617"/>
    </source>
</evidence>
<dbReference type="PRINTS" id="PR00385">
    <property type="entry name" value="P450"/>
</dbReference>
<keyword evidence="13 16" id="KW-0472">Membrane</keyword>
<evidence type="ECO:0000256" key="8">
    <source>
        <dbReference type="ARBA" id="ARBA00022824"/>
    </source>
</evidence>
<dbReference type="EMBL" id="JBJJXI010000055">
    <property type="protein sequence ID" value="KAL3399888.1"/>
    <property type="molecule type" value="Genomic_DNA"/>
</dbReference>
<dbReference type="PANTHER" id="PTHR24292:SF54">
    <property type="entry name" value="CYP9F3-RELATED"/>
    <property type="match status" value="1"/>
</dbReference>
<evidence type="ECO:0000256" key="10">
    <source>
        <dbReference type="ARBA" id="ARBA00023002"/>
    </source>
</evidence>
<evidence type="ECO:0008006" key="19">
    <source>
        <dbReference type="Google" id="ProtNLM"/>
    </source>
</evidence>
<keyword evidence="6 14" id="KW-0349">Heme</keyword>
<evidence type="ECO:0000256" key="12">
    <source>
        <dbReference type="ARBA" id="ARBA00023033"/>
    </source>
</evidence>
<evidence type="ECO:0000256" key="5">
    <source>
        <dbReference type="ARBA" id="ARBA00010617"/>
    </source>
</evidence>
<dbReference type="InterPro" id="IPR002403">
    <property type="entry name" value="Cyt_P450_E_grp-IV"/>
</dbReference>
<gene>
    <name evidence="17" type="ORF">TKK_007111</name>
</gene>
<keyword evidence="8" id="KW-0256">Endoplasmic reticulum</keyword>
<dbReference type="PANTHER" id="PTHR24292">
    <property type="entry name" value="CYTOCHROME P450"/>
    <property type="match status" value="1"/>
</dbReference>
<accession>A0ABD2X4L7</accession>
<evidence type="ECO:0000256" key="4">
    <source>
        <dbReference type="ARBA" id="ARBA00004406"/>
    </source>
</evidence>
<dbReference type="AlphaFoldDB" id="A0ABD2X4L7"/>
<keyword evidence="10 15" id="KW-0560">Oxidoreductase</keyword>
<dbReference type="SUPFAM" id="SSF48264">
    <property type="entry name" value="Cytochrome P450"/>
    <property type="match status" value="1"/>
</dbReference>
<keyword evidence="16" id="KW-1133">Transmembrane helix</keyword>
<dbReference type="InterPro" id="IPR036396">
    <property type="entry name" value="Cyt_P450_sf"/>
</dbReference>